<dbReference type="AlphaFoldDB" id="A0A391P2N4"/>
<protein>
    <submittedName>
        <fullName evidence="1">Uncharacterized protein</fullName>
    </submittedName>
</protein>
<gene>
    <name evidence="1" type="ORF">KIPB_014581</name>
</gene>
<feature type="non-terminal residue" evidence="1">
    <location>
        <position position="29"/>
    </location>
</feature>
<reference evidence="1 2" key="1">
    <citation type="journal article" date="2018" name="PLoS ONE">
        <title>The draft genome of Kipferlia bialata reveals reductive genome evolution in fornicate parasites.</title>
        <authorList>
            <person name="Tanifuji G."/>
            <person name="Takabayashi S."/>
            <person name="Kume K."/>
            <person name="Takagi M."/>
            <person name="Nakayama T."/>
            <person name="Kamikawa R."/>
            <person name="Inagaki Y."/>
            <person name="Hashimoto T."/>
        </authorList>
    </citation>
    <scope>NUCLEOTIDE SEQUENCE [LARGE SCALE GENOMIC DNA]</scope>
    <source>
        <strain evidence="1">NY0173</strain>
    </source>
</reference>
<accession>A0A391P2N4</accession>
<comment type="caution">
    <text evidence="1">The sequence shown here is derived from an EMBL/GenBank/DDBJ whole genome shotgun (WGS) entry which is preliminary data.</text>
</comment>
<sequence>MTWIQPHTVCDTLHGTFNEKRSHVWGPYM</sequence>
<evidence type="ECO:0000313" key="1">
    <source>
        <dbReference type="EMBL" id="GCA64539.1"/>
    </source>
</evidence>
<organism evidence="1 2">
    <name type="scientific">Kipferlia bialata</name>
    <dbReference type="NCBI Taxonomy" id="797122"/>
    <lineage>
        <taxon>Eukaryota</taxon>
        <taxon>Metamonada</taxon>
        <taxon>Carpediemonas-like organisms</taxon>
        <taxon>Kipferlia</taxon>
    </lineage>
</organism>
<name>A0A391P2N4_9EUKA</name>
<keyword evidence="2" id="KW-1185">Reference proteome</keyword>
<evidence type="ECO:0000313" key="2">
    <source>
        <dbReference type="Proteomes" id="UP000265618"/>
    </source>
</evidence>
<proteinExistence type="predicted"/>
<dbReference type="EMBL" id="BDIP01007587">
    <property type="protein sequence ID" value="GCA64539.1"/>
    <property type="molecule type" value="Genomic_DNA"/>
</dbReference>
<dbReference type="Proteomes" id="UP000265618">
    <property type="component" value="Unassembled WGS sequence"/>
</dbReference>